<evidence type="ECO:0000313" key="3">
    <source>
        <dbReference type="Proteomes" id="UP000076959"/>
    </source>
</evidence>
<name>A0A176YDN6_9BRAD</name>
<dbReference type="Proteomes" id="UP000076959">
    <property type="component" value="Unassembled WGS sequence"/>
</dbReference>
<evidence type="ECO:0008006" key="4">
    <source>
        <dbReference type="Google" id="ProtNLM"/>
    </source>
</evidence>
<sequence length="135" mass="13715">MQSGEIIIWTKFQQSGGPTPDAGQGGQGGTGQQIYFKKDGSLTVTDGSGATYLPDGAGNIKVTAKTIQYDCQTFTLVASGDVGIKGSGNVEVKSGGKLGLDTGGAVVVQGHGDVCDGSVTPPSDRPPIDPFEVLR</sequence>
<organism evidence="2 3">
    <name type="scientific">Bradyrhizobium centrolobii</name>
    <dbReference type="NCBI Taxonomy" id="1505087"/>
    <lineage>
        <taxon>Bacteria</taxon>
        <taxon>Pseudomonadati</taxon>
        <taxon>Pseudomonadota</taxon>
        <taxon>Alphaproteobacteria</taxon>
        <taxon>Hyphomicrobiales</taxon>
        <taxon>Nitrobacteraceae</taxon>
        <taxon>Bradyrhizobium</taxon>
    </lineage>
</organism>
<comment type="caution">
    <text evidence="2">The sequence shown here is derived from an EMBL/GenBank/DDBJ whole genome shotgun (WGS) entry which is preliminary data.</text>
</comment>
<feature type="region of interest" description="Disordered" evidence="1">
    <location>
        <begin position="12"/>
        <end position="31"/>
    </location>
</feature>
<dbReference type="EMBL" id="LUUB01000086">
    <property type="protein sequence ID" value="OAF04305.1"/>
    <property type="molecule type" value="Genomic_DNA"/>
</dbReference>
<feature type="region of interest" description="Disordered" evidence="1">
    <location>
        <begin position="114"/>
        <end position="135"/>
    </location>
</feature>
<dbReference type="GeneID" id="32583069"/>
<dbReference type="AlphaFoldDB" id="A0A176YDN6"/>
<evidence type="ECO:0000256" key="1">
    <source>
        <dbReference type="SAM" id="MobiDB-lite"/>
    </source>
</evidence>
<evidence type="ECO:0000313" key="2">
    <source>
        <dbReference type="EMBL" id="OAF04305.1"/>
    </source>
</evidence>
<accession>A0A176YDN6</accession>
<reference evidence="2 3" key="1">
    <citation type="submission" date="2016-03" db="EMBL/GenBank/DDBJ databases">
        <title>Draft Genome Sequence of the Strain BR 10245 (Bradyrhizobium sp.) isolated from nodules of Centrolobium paraense.</title>
        <authorList>
            <person name="Simoes-Araujo J.L.Sr."/>
            <person name="Barauna A.C."/>
            <person name="Silva K."/>
            <person name="Zilli J.E."/>
        </authorList>
    </citation>
    <scope>NUCLEOTIDE SEQUENCE [LARGE SCALE GENOMIC DNA]</scope>
    <source>
        <strain evidence="2 3">BR 10245</strain>
    </source>
</reference>
<dbReference type="OrthoDB" id="727155at2"/>
<gene>
    <name evidence="2" type="ORF">AYJ54_24260</name>
</gene>
<keyword evidence="3" id="KW-1185">Reference proteome</keyword>
<dbReference type="RefSeq" id="WP_063681741.1">
    <property type="nucleotide sequence ID" value="NZ_LUUB01000086.1"/>
</dbReference>
<protein>
    <recommendedName>
        <fullName evidence="4">DUF2345 domain-containing protein</fullName>
    </recommendedName>
</protein>
<proteinExistence type="predicted"/>